<keyword evidence="7" id="KW-0407">Ion channel</keyword>
<evidence type="ECO:0000256" key="9">
    <source>
        <dbReference type="SAM" id="MobiDB-lite"/>
    </source>
</evidence>
<feature type="coiled-coil region" evidence="8">
    <location>
        <begin position="1114"/>
        <end position="1141"/>
    </location>
</feature>
<feature type="transmembrane region" description="Helical" evidence="10">
    <location>
        <begin position="897"/>
        <end position="919"/>
    </location>
</feature>
<sequence>MAEEIPERMQNVRKAVEILQIYQNDPPSVITQQYGFMKFDATSRLSQYIRLSLKTNAHTVVNFMQQGWGLPKPDLIISVTGGAKSFDMSARLRKIFQSGLISAAITTNAWLITAGTNAGVVKEVGEALNNYRYKNRKHILDIPCIGIGSWGYTAGNDQFDGQPRNFPINESNTKRTRSFIRDYQKRKDHSVPMDNDNQYVVRDYIVEEKKAGQCDLEPNHTHFLLFDDGKENPDAVLPLRAEIEKHSRYTNLENTIEEAVESPIPIVMVLVEGGRSSIETICQALEWNTPVVVIKDSGRAADLVAKLHACYSDSESGDGSARPTRPKNGVAKGGSKETEINEILANARLHIKGFDKIKSDYCRILNERKKLVTIFKLDSQQYHGNLEDAILESLFNAAKFSVDDNEQHRRTRELKLAIAWHKFDYARKYLLTDTTILTWNKDDLRSALVNALRRGHVDFVELLIEFGTPLETLTNGDLKQLYTTTSTSNGLPIKGKRKDNISIKDRYYLDYVDSIVYNTNKLNNLPQLDDNHPLGKSAPQDLFLWAVFLGGNELATYLCSKTWNTSIAPLFGARIYRRAAILALDLDQQQQYEKNADQFDIHATSIIDRCFDNDEEFAVDLLKRSAVAFNDIDPLQLAGEANCRSFLASKCIQRYLDNEWFGYINYKRKAINFRIFLCSLFFPLLPIFCFTLPYIEKHKNITVSTRDRSRINQLNTTHNAPESVQYKRKNNISWLDKIRYFYQAPIVRFYYYTIFFIIFLGLFSFVLLVDYFPLNIYNENRSGFKNLPIPITEIILHICMWSLIIEEIRQFLFMNSKRAYLSEIWNIIDLLAIMLYLIGFITRFIVLEVPFIISKKVFLIFLCLDLILWFVRILHLFAAFEKLGPKLIMIFNTMKDLLFFICFILIFLLAFSVASWSLITTDKQVYWYYNSNGSLSNVTVSGAGSGLWKWEILRHVANYGVWKIFGQVESIHKTDSYSNVAFVLDIIFVALASVLLLNVLVALFNVTIQNVENQSHRIWRYQRFLLVIEYNNKPPLPPPFNTVYYLYHSVRYVIEKIQKRRQRHSILADDTLVMKPRNLNGNNIRDEFKVSDAMRRENAIADDYWSYTLKHRKKDQIEIVIQNIERKLHDLEERIHNNNKQVLKLVLFVLIVSIAVPLRYGSTNYLYVLMRLLHSTLSLKHCLLSDQARPTLSADYRAFEEILRLNAISGIDPLRDPLSIVKEIRSSVSLAVAIPKPSHCQITKQVFEHDGHTVDAFWVNHHQKNLPKEFDKIVLYFHGGGYLSGDIRSYSGFECHLSQLFNVTVLHVEYRLIPEHPFPAAVDDAIAIYRALLRHNISPSQILIMGDSAGGGLALLTVQTIIAHQLPVPRGVIVISPQTDLSLSGESYTRNRLTDVMLNTDMTKWMVKVLMGINHPDLSSDNPLFSPLFGKFEGFPPMYIIVGTAEITEDDSRRLVNKAQDAGVDVTFEEGLHLMHIYPIFFLYYPEARNTLNNVNKWIQKI</sequence>
<feature type="region of interest" description="Disordered" evidence="9">
    <location>
        <begin position="312"/>
        <end position="335"/>
    </location>
</feature>
<evidence type="ECO:0000256" key="8">
    <source>
        <dbReference type="SAM" id="Coils"/>
    </source>
</evidence>
<gene>
    <name evidence="16" type="ORF">OTI717_LOCUS20329</name>
    <name evidence="15" type="ORF">RFH988_LOCUS14958</name>
</gene>
<feature type="transmembrane region" description="Helical" evidence="10">
    <location>
        <begin position="749"/>
        <end position="774"/>
    </location>
</feature>
<keyword evidence="8" id="KW-0175">Coiled coil</keyword>
<feature type="domain" description="Alpha/beta hydrolase fold-3" evidence="12">
    <location>
        <begin position="1274"/>
        <end position="1478"/>
    </location>
</feature>
<keyword evidence="6 10" id="KW-0472">Membrane</keyword>
<evidence type="ECO:0000256" key="3">
    <source>
        <dbReference type="ARBA" id="ARBA00022692"/>
    </source>
</evidence>
<evidence type="ECO:0000259" key="14">
    <source>
        <dbReference type="Pfam" id="PF25508"/>
    </source>
</evidence>
<feature type="transmembrane region" description="Helical" evidence="10">
    <location>
        <begin position="794"/>
        <end position="812"/>
    </location>
</feature>
<dbReference type="Pfam" id="PF25508">
    <property type="entry name" value="TRPM2"/>
    <property type="match status" value="1"/>
</dbReference>
<dbReference type="InterPro" id="IPR013094">
    <property type="entry name" value="AB_hydrolase_3"/>
</dbReference>
<dbReference type="EMBL" id="CAJOAX010003110">
    <property type="protein sequence ID" value="CAF3836778.1"/>
    <property type="molecule type" value="Genomic_DNA"/>
</dbReference>
<keyword evidence="5" id="KW-0406">Ion transport</keyword>
<dbReference type="GO" id="GO:0099604">
    <property type="term" value="F:ligand-gated calcium channel activity"/>
    <property type="evidence" value="ECO:0007669"/>
    <property type="project" value="TreeGrafter"/>
</dbReference>
<evidence type="ECO:0000259" key="12">
    <source>
        <dbReference type="Pfam" id="PF07859"/>
    </source>
</evidence>
<dbReference type="Pfam" id="PF07859">
    <property type="entry name" value="Abhydrolase_3"/>
    <property type="match status" value="1"/>
</dbReference>
<feature type="transmembrane region" description="Helical" evidence="10">
    <location>
        <begin position="1142"/>
        <end position="1160"/>
    </location>
</feature>
<organism evidence="15 17">
    <name type="scientific">Rotaria sordida</name>
    <dbReference type="NCBI Taxonomy" id="392033"/>
    <lineage>
        <taxon>Eukaryota</taxon>
        <taxon>Metazoa</taxon>
        <taxon>Spiralia</taxon>
        <taxon>Gnathifera</taxon>
        <taxon>Rotifera</taxon>
        <taxon>Eurotatoria</taxon>
        <taxon>Bdelloidea</taxon>
        <taxon>Philodinida</taxon>
        <taxon>Philodinidae</taxon>
        <taxon>Rotaria</taxon>
    </lineage>
</organism>
<feature type="domain" description="TRPM SLOG" evidence="13">
    <location>
        <begin position="199"/>
        <end position="315"/>
    </location>
</feature>
<protein>
    <submittedName>
        <fullName evidence="15">Uncharacterized protein</fullName>
    </submittedName>
</protein>
<dbReference type="InterPro" id="IPR041491">
    <property type="entry name" value="TRPM_SLOG"/>
</dbReference>
<comment type="subcellular location">
    <subcellularLocation>
        <location evidence="1">Membrane</location>
        <topology evidence="1">Multi-pass membrane protein</topology>
    </subcellularLocation>
</comment>
<dbReference type="Pfam" id="PF00520">
    <property type="entry name" value="Ion_trans"/>
    <property type="match status" value="1"/>
</dbReference>
<evidence type="ECO:0000256" key="10">
    <source>
        <dbReference type="SAM" id="Phobius"/>
    </source>
</evidence>
<comment type="caution">
    <text evidence="15">The sequence shown here is derived from an EMBL/GenBank/DDBJ whole genome shotgun (WGS) entry which is preliminary data.</text>
</comment>
<dbReference type="InterPro" id="IPR029058">
    <property type="entry name" value="AB_hydrolase_fold"/>
</dbReference>
<evidence type="ECO:0000256" key="7">
    <source>
        <dbReference type="ARBA" id="ARBA00023303"/>
    </source>
</evidence>
<feature type="domain" description="TRPM-like" evidence="14">
    <location>
        <begin position="532"/>
        <end position="648"/>
    </location>
</feature>
<dbReference type="EMBL" id="CAJNOO010000710">
    <property type="protein sequence ID" value="CAF1016330.1"/>
    <property type="molecule type" value="Genomic_DNA"/>
</dbReference>
<dbReference type="Proteomes" id="UP000663882">
    <property type="component" value="Unassembled WGS sequence"/>
</dbReference>
<dbReference type="InterPro" id="IPR005821">
    <property type="entry name" value="Ion_trans_dom"/>
</dbReference>
<feature type="transmembrane region" description="Helical" evidence="10">
    <location>
        <begin position="673"/>
        <end position="695"/>
    </location>
</feature>
<dbReference type="Pfam" id="PF18139">
    <property type="entry name" value="LSDAT_euk"/>
    <property type="match status" value="2"/>
</dbReference>
<name>A0A814HYF1_9BILA</name>
<dbReference type="SUPFAM" id="SSF53474">
    <property type="entry name" value="alpha/beta-Hydrolases"/>
    <property type="match status" value="1"/>
</dbReference>
<evidence type="ECO:0000313" key="16">
    <source>
        <dbReference type="EMBL" id="CAF3836778.1"/>
    </source>
</evidence>
<evidence type="ECO:0000256" key="2">
    <source>
        <dbReference type="ARBA" id="ARBA00022448"/>
    </source>
</evidence>
<evidence type="ECO:0000313" key="17">
    <source>
        <dbReference type="Proteomes" id="UP000663882"/>
    </source>
</evidence>
<feature type="domain" description="TRPM SLOG" evidence="13">
    <location>
        <begin position="47"/>
        <end position="177"/>
    </location>
</feature>
<keyword evidence="3 10" id="KW-0812">Transmembrane</keyword>
<keyword evidence="2" id="KW-0813">Transport</keyword>
<proteinExistence type="predicted"/>
<reference evidence="15" key="1">
    <citation type="submission" date="2021-02" db="EMBL/GenBank/DDBJ databases">
        <authorList>
            <person name="Nowell W R."/>
        </authorList>
    </citation>
    <scope>NUCLEOTIDE SEQUENCE</scope>
</reference>
<feature type="transmembrane region" description="Helical" evidence="10">
    <location>
        <begin position="858"/>
        <end position="877"/>
    </location>
</feature>
<keyword evidence="4 10" id="KW-1133">Transmembrane helix</keyword>
<dbReference type="GO" id="GO:0016787">
    <property type="term" value="F:hydrolase activity"/>
    <property type="evidence" value="ECO:0007669"/>
    <property type="project" value="InterPro"/>
</dbReference>
<evidence type="ECO:0000256" key="6">
    <source>
        <dbReference type="ARBA" id="ARBA00023136"/>
    </source>
</evidence>
<feature type="transmembrane region" description="Helical" evidence="10">
    <location>
        <begin position="824"/>
        <end position="846"/>
    </location>
</feature>
<dbReference type="InterPro" id="IPR057366">
    <property type="entry name" value="TRPM-like"/>
</dbReference>
<dbReference type="OrthoDB" id="408631at2759"/>
<dbReference type="Gene3D" id="3.40.50.1820">
    <property type="entry name" value="alpha/beta hydrolase"/>
    <property type="match status" value="1"/>
</dbReference>
<dbReference type="Proteomes" id="UP000663823">
    <property type="component" value="Unassembled WGS sequence"/>
</dbReference>
<feature type="domain" description="Ion transport" evidence="11">
    <location>
        <begin position="750"/>
        <end position="1015"/>
    </location>
</feature>
<evidence type="ECO:0000256" key="1">
    <source>
        <dbReference type="ARBA" id="ARBA00004141"/>
    </source>
</evidence>
<dbReference type="GO" id="GO:0005886">
    <property type="term" value="C:plasma membrane"/>
    <property type="evidence" value="ECO:0007669"/>
    <property type="project" value="TreeGrafter"/>
</dbReference>
<evidence type="ECO:0000259" key="11">
    <source>
        <dbReference type="Pfam" id="PF00520"/>
    </source>
</evidence>
<dbReference type="SUPFAM" id="SSF140860">
    <property type="entry name" value="Pseudo ankyrin repeat-like"/>
    <property type="match status" value="1"/>
</dbReference>
<evidence type="ECO:0000256" key="5">
    <source>
        <dbReference type="ARBA" id="ARBA00023065"/>
    </source>
</evidence>
<feature type="transmembrane region" description="Helical" evidence="10">
    <location>
        <begin position="986"/>
        <end position="1008"/>
    </location>
</feature>
<dbReference type="PANTHER" id="PTHR13800:SF12">
    <property type="entry name" value="TRANSIENT RECEPTOR POTENTIAL CATION CHANNEL SUBFAMILY M MEMBER-LIKE 2"/>
    <property type="match status" value="1"/>
</dbReference>
<evidence type="ECO:0000256" key="4">
    <source>
        <dbReference type="ARBA" id="ARBA00022989"/>
    </source>
</evidence>
<evidence type="ECO:0000259" key="13">
    <source>
        <dbReference type="Pfam" id="PF18139"/>
    </source>
</evidence>
<dbReference type="InterPro" id="IPR050927">
    <property type="entry name" value="TRPM"/>
</dbReference>
<evidence type="ECO:0000313" key="15">
    <source>
        <dbReference type="EMBL" id="CAF1016330.1"/>
    </source>
</evidence>
<dbReference type="PANTHER" id="PTHR13800">
    <property type="entry name" value="TRANSIENT RECEPTOR POTENTIAL CATION CHANNEL, SUBFAMILY M, MEMBER 6"/>
    <property type="match status" value="1"/>
</dbReference>
<accession>A0A814HYF1</accession>